<dbReference type="InterPro" id="IPR054722">
    <property type="entry name" value="PolX-like_BBD"/>
</dbReference>
<gene>
    <name evidence="2" type="ORF">J1N35_011726</name>
</gene>
<evidence type="ECO:0000313" key="3">
    <source>
        <dbReference type="Proteomes" id="UP000828251"/>
    </source>
</evidence>
<protein>
    <recommendedName>
        <fullName evidence="1">Retrovirus-related Pol polyprotein from transposon TNT 1-94-like beta-barrel domain-containing protein</fullName>
    </recommendedName>
</protein>
<dbReference type="EMBL" id="JAIQCV010000004">
    <property type="protein sequence ID" value="KAH1107958.1"/>
    <property type="molecule type" value="Genomic_DNA"/>
</dbReference>
<name>A0A9D3W4R5_9ROSI</name>
<sequence>MCPNNDLFSICSPVEDGVVLMRNNSPCKVTGVGTVQIRMHDEIIRTQLDVKHVSDLKKNSFLLVLDSKDCRITIDSSGIEVFYGALVLIRG</sequence>
<reference evidence="2 3" key="1">
    <citation type="journal article" date="2021" name="Plant Biotechnol. J.">
        <title>Multi-omics assisted identification of the key and species-specific regulatory components of drought-tolerant mechanisms in Gossypium stocksii.</title>
        <authorList>
            <person name="Yu D."/>
            <person name="Ke L."/>
            <person name="Zhang D."/>
            <person name="Wu Y."/>
            <person name="Sun Y."/>
            <person name="Mei J."/>
            <person name="Sun J."/>
            <person name="Sun Y."/>
        </authorList>
    </citation>
    <scope>NUCLEOTIDE SEQUENCE [LARGE SCALE GENOMIC DNA]</scope>
    <source>
        <strain evidence="3">cv. E1</strain>
        <tissue evidence="2">Leaf</tissue>
    </source>
</reference>
<dbReference type="Pfam" id="PF22936">
    <property type="entry name" value="Pol_BBD"/>
    <property type="match status" value="1"/>
</dbReference>
<dbReference type="Proteomes" id="UP000828251">
    <property type="component" value="Unassembled WGS sequence"/>
</dbReference>
<proteinExistence type="predicted"/>
<keyword evidence="3" id="KW-1185">Reference proteome</keyword>
<comment type="caution">
    <text evidence="2">The sequence shown here is derived from an EMBL/GenBank/DDBJ whole genome shotgun (WGS) entry which is preliminary data.</text>
</comment>
<dbReference type="AlphaFoldDB" id="A0A9D3W4R5"/>
<evidence type="ECO:0000259" key="1">
    <source>
        <dbReference type="Pfam" id="PF22936"/>
    </source>
</evidence>
<organism evidence="2 3">
    <name type="scientific">Gossypium stocksii</name>
    <dbReference type="NCBI Taxonomy" id="47602"/>
    <lineage>
        <taxon>Eukaryota</taxon>
        <taxon>Viridiplantae</taxon>
        <taxon>Streptophyta</taxon>
        <taxon>Embryophyta</taxon>
        <taxon>Tracheophyta</taxon>
        <taxon>Spermatophyta</taxon>
        <taxon>Magnoliopsida</taxon>
        <taxon>eudicotyledons</taxon>
        <taxon>Gunneridae</taxon>
        <taxon>Pentapetalae</taxon>
        <taxon>rosids</taxon>
        <taxon>malvids</taxon>
        <taxon>Malvales</taxon>
        <taxon>Malvaceae</taxon>
        <taxon>Malvoideae</taxon>
        <taxon>Gossypium</taxon>
    </lineage>
</organism>
<evidence type="ECO:0000313" key="2">
    <source>
        <dbReference type="EMBL" id="KAH1107958.1"/>
    </source>
</evidence>
<accession>A0A9D3W4R5</accession>
<feature type="domain" description="Retrovirus-related Pol polyprotein from transposon TNT 1-94-like beta-barrel" evidence="1">
    <location>
        <begin position="1"/>
        <end position="61"/>
    </location>
</feature>
<dbReference type="OrthoDB" id="1001582at2759"/>